<feature type="signal peptide" evidence="1">
    <location>
        <begin position="1"/>
        <end position="22"/>
    </location>
</feature>
<evidence type="ECO:0000256" key="1">
    <source>
        <dbReference type="SAM" id="SignalP"/>
    </source>
</evidence>
<feature type="chain" id="PRO_5009326560" evidence="1">
    <location>
        <begin position="23"/>
        <end position="118"/>
    </location>
</feature>
<reference evidence="2" key="1">
    <citation type="submission" date="2020-05" db="UniProtKB">
        <authorList>
            <consortium name="EnsemblMetazoa"/>
        </authorList>
    </citation>
    <scope>IDENTIFICATION</scope>
    <source>
        <strain evidence="2">USDA</strain>
    </source>
</reference>
<name>A0A1I8PF07_STOCA</name>
<accession>A0A1I8PF07</accession>
<protein>
    <submittedName>
        <fullName evidence="2">Uncharacterized protein</fullName>
    </submittedName>
</protein>
<organism evidence="2 3">
    <name type="scientific">Stomoxys calcitrans</name>
    <name type="common">Stable fly</name>
    <name type="synonym">Conops calcitrans</name>
    <dbReference type="NCBI Taxonomy" id="35570"/>
    <lineage>
        <taxon>Eukaryota</taxon>
        <taxon>Metazoa</taxon>
        <taxon>Ecdysozoa</taxon>
        <taxon>Arthropoda</taxon>
        <taxon>Hexapoda</taxon>
        <taxon>Insecta</taxon>
        <taxon>Pterygota</taxon>
        <taxon>Neoptera</taxon>
        <taxon>Endopterygota</taxon>
        <taxon>Diptera</taxon>
        <taxon>Brachycera</taxon>
        <taxon>Muscomorpha</taxon>
        <taxon>Muscoidea</taxon>
        <taxon>Muscidae</taxon>
        <taxon>Stomoxys</taxon>
    </lineage>
</organism>
<evidence type="ECO:0000313" key="3">
    <source>
        <dbReference type="Proteomes" id="UP000095300"/>
    </source>
</evidence>
<dbReference type="EnsemblMetazoa" id="SCAU007470-RA">
    <property type="protein sequence ID" value="SCAU007470-PA"/>
    <property type="gene ID" value="SCAU007470"/>
</dbReference>
<dbReference type="Proteomes" id="UP000095300">
    <property type="component" value="Unassembled WGS sequence"/>
</dbReference>
<proteinExistence type="predicted"/>
<dbReference type="AlphaFoldDB" id="A0A1I8PF07"/>
<evidence type="ECO:0000313" key="2">
    <source>
        <dbReference type="EnsemblMetazoa" id="SCAU007470-PA"/>
    </source>
</evidence>
<keyword evidence="1" id="KW-0732">Signal</keyword>
<sequence length="118" mass="13296">MQNMKRELLCVVILLSSSHVLGDTKLLHSLNISDDLGERIEKISLENFDSTQEELTIQGHYKQKFISSNENNPNLQLVTIYIADKNGYHVRYKLLSDNGEEYVSVPELSVSSLKSLGG</sequence>
<dbReference type="OrthoDB" id="8032477at2759"/>
<gene>
    <name evidence="2" type="primary">106095695</name>
</gene>
<keyword evidence="3" id="KW-1185">Reference proteome</keyword>
<dbReference type="KEGG" id="scac:106095695"/>
<dbReference type="VEuPathDB" id="VectorBase:SCAU007470"/>